<dbReference type="EMBL" id="QFFJ01000001">
    <property type="protein sequence ID" value="RBL92429.1"/>
    <property type="molecule type" value="Genomic_DNA"/>
</dbReference>
<feature type="domain" description="Histidine kinase" evidence="15">
    <location>
        <begin position="237"/>
        <end position="452"/>
    </location>
</feature>
<proteinExistence type="predicted"/>
<dbReference type="OrthoDB" id="594725at2"/>
<evidence type="ECO:0000256" key="3">
    <source>
        <dbReference type="ARBA" id="ARBA00012438"/>
    </source>
</evidence>
<dbReference type="CDD" id="cd00082">
    <property type="entry name" value="HisKA"/>
    <property type="match status" value="1"/>
</dbReference>
<keyword evidence="13 14" id="KW-0472">Membrane</keyword>
<comment type="subcellular location">
    <subcellularLocation>
        <location evidence="2">Cell membrane</location>
        <topology evidence="2">Multi-pass membrane protein</topology>
    </subcellularLocation>
</comment>
<dbReference type="PROSITE" id="PS50885">
    <property type="entry name" value="HAMP"/>
    <property type="match status" value="1"/>
</dbReference>
<evidence type="ECO:0000256" key="2">
    <source>
        <dbReference type="ARBA" id="ARBA00004651"/>
    </source>
</evidence>
<name>A0A365Y1E3_9BACT</name>
<keyword evidence="18" id="KW-1185">Reference proteome</keyword>
<evidence type="ECO:0000313" key="17">
    <source>
        <dbReference type="EMBL" id="RBL92429.1"/>
    </source>
</evidence>
<evidence type="ECO:0000256" key="7">
    <source>
        <dbReference type="ARBA" id="ARBA00022692"/>
    </source>
</evidence>
<dbReference type="EC" id="2.7.13.3" evidence="3"/>
<sequence length="452" mass="51277">MKIRTQILLIFAGLTISTIMVMSILVYYFANQHSFEDFYKRLEIRAYITAKASLPYYEEDSVIYNEIRDEHLEKLPSEKEYLLLVSGRGQINQDSTLKLPASFYHQVLTQSKATHRNGNRFYEGVLYKSKQGLYIVIVSAINQYSSEYLAWLRKILLICFVVSSAILIGAGIFFSRYILRPIRDIMNQVKSISSRNLHLRLDAKQSRDEINELATTFNNMLDRLETAFETQNNFVSNASHELSTPLTAIIGEAELALNKNRTQENYVAALRNILSEAGRLEHITKSLLHLAQTGFDGKKQDWGQVRMDELLFTIKNTIDKIHPGNHVEIDYSLFPEEEEKLSVSGNEQLLELALSNIVMNAIKYSNNQPVSIALAATDLKVIINVKDLGIGIPQADLPYIFSPFFRASNTGHFKGYGIGLPLAMNIIRMHKGDIIVHSQVNAGTEIRVELPL</sequence>
<evidence type="ECO:0000256" key="6">
    <source>
        <dbReference type="ARBA" id="ARBA00022679"/>
    </source>
</evidence>
<dbReference type="InterPro" id="IPR036890">
    <property type="entry name" value="HATPase_C_sf"/>
</dbReference>
<dbReference type="GO" id="GO:0005524">
    <property type="term" value="F:ATP binding"/>
    <property type="evidence" value="ECO:0007669"/>
    <property type="project" value="UniProtKB-KW"/>
</dbReference>
<keyword evidence="6" id="KW-0808">Transferase</keyword>
<evidence type="ECO:0000256" key="12">
    <source>
        <dbReference type="ARBA" id="ARBA00023012"/>
    </source>
</evidence>
<protein>
    <recommendedName>
        <fullName evidence="3">histidine kinase</fullName>
        <ecNumber evidence="3">2.7.13.3</ecNumber>
    </recommendedName>
</protein>
<keyword evidence="9 17" id="KW-0418">Kinase</keyword>
<evidence type="ECO:0000256" key="14">
    <source>
        <dbReference type="SAM" id="Phobius"/>
    </source>
</evidence>
<evidence type="ECO:0000256" key="13">
    <source>
        <dbReference type="ARBA" id="ARBA00023136"/>
    </source>
</evidence>
<dbReference type="SMART" id="SM00304">
    <property type="entry name" value="HAMP"/>
    <property type="match status" value="1"/>
</dbReference>
<dbReference type="PROSITE" id="PS50109">
    <property type="entry name" value="HIS_KIN"/>
    <property type="match status" value="1"/>
</dbReference>
<dbReference type="Gene3D" id="1.10.287.130">
    <property type="match status" value="1"/>
</dbReference>
<dbReference type="Gene3D" id="6.10.340.10">
    <property type="match status" value="1"/>
</dbReference>
<dbReference type="InterPro" id="IPR003594">
    <property type="entry name" value="HATPase_dom"/>
</dbReference>
<dbReference type="InterPro" id="IPR003661">
    <property type="entry name" value="HisK_dim/P_dom"/>
</dbReference>
<reference evidence="17 18" key="1">
    <citation type="submission" date="2018-05" db="EMBL/GenBank/DDBJ databases">
        <title>Chitinophaga sp. K3CV102501T nov., isolated from isolated from a monsoon evergreen broad-leaved forest soil.</title>
        <authorList>
            <person name="Lv Y."/>
        </authorList>
    </citation>
    <scope>NUCLEOTIDE SEQUENCE [LARGE SCALE GENOMIC DNA]</scope>
    <source>
        <strain evidence="17 18">GDMCC 1.1325</strain>
    </source>
</reference>
<dbReference type="GO" id="GO:0005886">
    <property type="term" value="C:plasma membrane"/>
    <property type="evidence" value="ECO:0007669"/>
    <property type="project" value="UniProtKB-SubCell"/>
</dbReference>
<dbReference type="SMART" id="SM00388">
    <property type="entry name" value="HisKA"/>
    <property type="match status" value="1"/>
</dbReference>
<dbReference type="Pfam" id="PF00512">
    <property type="entry name" value="HisKA"/>
    <property type="match status" value="1"/>
</dbReference>
<evidence type="ECO:0000259" key="16">
    <source>
        <dbReference type="PROSITE" id="PS50885"/>
    </source>
</evidence>
<keyword evidence="12" id="KW-0902">Two-component regulatory system</keyword>
<dbReference type="RefSeq" id="WP_113615033.1">
    <property type="nucleotide sequence ID" value="NZ_QFFJ01000001.1"/>
</dbReference>
<keyword evidence="7 14" id="KW-0812">Transmembrane</keyword>
<dbReference type="Pfam" id="PF02518">
    <property type="entry name" value="HATPase_c"/>
    <property type="match status" value="1"/>
</dbReference>
<dbReference type="Proteomes" id="UP000253410">
    <property type="component" value="Unassembled WGS sequence"/>
</dbReference>
<dbReference type="CDD" id="cd06225">
    <property type="entry name" value="HAMP"/>
    <property type="match status" value="1"/>
</dbReference>
<evidence type="ECO:0000259" key="15">
    <source>
        <dbReference type="PROSITE" id="PS50109"/>
    </source>
</evidence>
<dbReference type="InterPro" id="IPR050398">
    <property type="entry name" value="HssS/ArlS-like"/>
</dbReference>
<organism evidence="17 18">
    <name type="scientific">Chitinophaga flava</name>
    <dbReference type="NCBI Taxonomy" id="2259036"/>
    <lineage>
        <taxon>Bacteria</taxon>
        <taxon>Pseudomonadati</taxon>
        <taxon>Bacteroidota</taxon>
        <taxon>Chitinophagia</taxon>
        <taxon>Chitinophagales</taxon>
        <taxon>Chitinophagaceae</taxon>
        <taxon>Chitinophaga</taxon>
    </lineage>
</organism>
<dbReference type="GO" id="GO:0000155">
    <property type="term" value="F:phosphorelay sensor kinase activity"/>
    <property type="evidence" value="ECO:0007669"/>
    <property type="project" value="InterPro"/>
</dbReference>
<evidence type="ECO:0000256" key="4">
    <source>
        <dbReference type="ARBA" id="ARBA00022475"/>
    </source>
</evidence>
<evidence type="ECO:0000256" key="5">
    <source>
        <dbReference type="ARBA" id="ARBA00022553"/>
    </source>
</evidence>
<dbReference type="Gene3D" id="3.30.565.10">
    <property type="entry name" value="Histidine kinase-like ATPase, C-terminal domain"/>
    <property type="match status" value="1"/>
</dbReference>
<dbReference type="PANTHER" id="PTHR45528">
    <property type="entry name" value="SENSOR HISTIDINE KINASE CPXA"/>
    <property type="match status" value="1"/>
</dbReference>
<evidence type="ECO:0000256" key="9">
    <source>
        <dbReference type="ARBA" id="ARBA00022777"/>
    </source>
</evidence>
<dbReference type="AlphaFoldDB" id="A0A365Y1E3"/>
<evidence type="ECO:0000256" key="8">
    <source>
        <dbReference type="ARBA" id="ARBA00022741"/>
    </source>
</evidence>
<evidence type="ECO:0000256" key="11">
    <source>
        <dbReference type="ARBA" id="ARBA00022989"/>
    </source>
</evidence>
<dbReference type="Pfam" id="PF00672">
    <property type="entry name" value="HAMP"/>
    <property type="match status" value="1"/>
</dbReference>
<feature type="domain" description="HAMP" evidence="16">
    <location>
        <begin position="176"/>
        <end position="229"/>
    </location>
</feature>
<keyword evidence="10" id="KW-0067">ATP-binding</keyword>
<gene>
    <name evidence="17" type="ORF">DF182_07555</name>
</gene>
<dbReference type="SUPFAM" id="SSF55874">
    <property type="entry name" value="ATPase domain of HSP90 chaperone/DNA topoisomerase II/histidine kinase"/>
    <property type="match status" value="1"/>
</dbReference>
<dbReference type="InterPro" id="IPR003660">
    <property type="entry name" value="HAMP_dom"/>
</dbReference>
<evidence type="ECO:0000256" key="1">
    <source>
        <dbReference type="ARBA" id="ARBA00000085"/>
    </source>
</evidence>
<dbReference type="SMART" id="SM00387">
    <property type="entry name" value="HATPase_c"/>
    <property type="match status" value="1"/>
</dbReference>
<feature type="transmembrane region" description="Helical" evidence="14">
    <location>
        <begin position="7"/>
        <end position="30"/>
    </location>
</feature>
<keyword evidence="8" id="KW-0547">Nucleotide-binding</keyword>
<dbReference type="PRINTS" id="PR00344">
    <property type="entry name" value="BCTRLSENSOR"/>
</dbReference>
<dbReference type="InterPro" id="IPR005467">
    <property type="entry name" value="His_kinase_dom"/>
</dbReference>
<dbReference type="InterPro" id="IPR036097">
    <property type="entry name" value="HisK_dim/P_sf"/>
</dbReference>
<keyword evidence="4" id="KW-1003">Cell membrane</keyword>
<comment type="catalytic activity">
    <reaction evidence="1">
        <text>ATP + protein L-histidine = ADP + protein N-phospho-L-histidine.</text>
        <dbReference type="EC" id="2.7.13.3"/>
    </reaction>
</comment>
<dbReference type="SUPFAM" id="SSF47384">
    <property type="entry name" value="Homodimeric domain of signal transducing histidine kinase"/>
    <property type="match status" value="1"/>
</dbReference>
<evidence type="ECO:0000256" key="10">
    <source>
        <dbReference type="ARBA" id="ARBA00022840"/>
    </source>
</evidence>
<accession>A0A365Y1E3</accession>
<comment type="caution">
    <text evidence="17">The sequence shown here is derived from an EMBL/GenBank/DDBJ whole genome shotgun (WGS) entry which is preliminary data.</text>
</comment>
<keyword evidence="11 14" id="KW-1133">Transmembrane helix</keyword>
<keyword evidence="5" id="KW-0597">Phosphoprotein</keyword>
<evidence type="ECO:0000313" key="18">
    <source>
        <dbReference type="Proteomes" id="UP000253410"/>
    </source>
</evidence>
<dbReference type="InterPro" id="IPR004358">
    <property type="entry name" value="Sig_transdc_His_kin-like_C"/>
</dbReference>
<dbReference type="PANTHER" id="PTHR45528:SF1">
    <property type="entry name" value="SENSOR HISTIDINE KINASE CPXA"/>
    <property type="match status" value="1"/>
</dbReference>
<feature type="transmembrane region" description="Helical" evidence="14">
    <location>
        <begin position="155"/>
        <end position="179"/>
    </location>
</feature>
<dbReference type="SUPFAM" id="SSF158472">
    <property type="entry name" value="HAMP domain-like"/>
    <property type="match status" value="1"/>
</dbReference>